<dbReference type="GO" id="GO:0003677">
    <property type="term" value="F:DNA binding"/>
    <property type="evidence" value="ECO:0007669"/>
    <property type="project" value="UniProtKB-KW"/>
</dbReference>
<protein>
    <submittedName>
        <fullName evidence="1">Winged helix DNA-binding domain-containing protein</fullName>
    </submittedName>
</protein>
<accession>A0A5C1YH01</accession>
<evidence type="ECO:0000313" key="1">
    <source>
        <dbReference type="EMBL" id="QEO14317.1"/>
    </source>
</evidence>
<dbReference type="PANTHER" id="PTHR38479:SF2">
    <property type="entry name" value="WINGED HELIX DNA-BINDING DOMAIN-CONTAINING PROTEIN"/>
    <property type="match status" value="1"/>
</dbReference>
<keyword evidence="2" id="KW-1185">Reference proteome</keyword>
<dbReference type="AlphaFoldDB" id="A0A5C1YH01"/>
<organism evidence="1 2">
    <name type="scientific">Agromyces intestinalis</name>
    <dbReference type="NCBI Taxonomy" id="2592652"/>
    <lineage>
        <taxon>Bacteria</taxon>
        <taxon>Bacillati</taxon>
        <taxon>Actinomycetota</taxon>
        <taxon>Actinomycetes</taxon>
        <taxon>Micrococcales</taxon>
        <taxon>Microbacteriaceae</taxon>
        <taxon>Agromyces</taxon>
    </lineage>
</organism>
<proteinExistence type="predicted"/>
<name>A0A5C1YH01_9MICO</name>
<dbReference type="InterPro" id="IPR009351">
    <property type="entry name" value="AlkZ-like"/>
</dbReference>
<dbReference type="OrthoDB" id="9148135at2"/>
<evidence type="ECO:0000313" key="2">
    <source>
        <dbReference type="Proteomes" id="UP000324678"/>
    </source>
</evidence>
<dbReference type="PANTHER" id="PTHR38479">
    <property type="entry name" value="LMO0824 PROTEIN"/>
    <property type="match status" value="1"/>
</dbReference>
<reference evidence="1 2" key="1">
    <citation type="submission" date="2019-09" db="EMBL/GenBank/DDBJ databases">
        <title>Genome sequencing of strain KACC 19306.</title>
        <authorList>
            <person name="Heo J."/>
            <person name="Kim S.-J."/>
            <person name="Kim J.-S."/>
            <person name="Hong S.-B."/>
            <person name="Kwon S.-W."/>
        </authorList>
    </citation>
    <scope>NUCLEOTIDE SEQUENCE [LARGE SCALE GENOMIC DNA]</scope>
    <source>
        <strain evidence="1 2">KACC 19306</strain>
    </source>
</reference>
<dbReference type="KEGG" id="ail:FLP10_07715"/>
<keyword evidence="1" id="KW-0238">DNA-binding</keyword>
<gene>
    <name evidence="1" type="ORF">FLP10_07715</name>
</gene>
<dbReference type="EMBL" id="CP043505">
    <property type="protein sequence ID" value="QEO14317.1"/>
    <property type="molecule type" value="Genomic_DNA"/>
</dbReference>
<dbReference type="Pfam" id="PF06224">
    <property type="entry name" value="AlkZ-like"/>
    <property type="match status" value="1"/>
</dbReference>
<sequence length="407" mass="43347">MELAELRSRRLFAQRLRAGGSARAAGASPLDAGAAGADASPADLVRDALAVQSQEYLPAQWGLAQRLPLAGRPGRAEIAAQIDDGVILRTHVLRPTWHFVHPDDARWLVGLSAERVHRQNGTMYRRGGIEGRLLATGLDVVAREVAGGHRTRVEVQTALAHAGVELSGPSLAHLIMYAELERVIISGASVGAQRTYAAFDERVPSGPERDRADALAELAERYLLTRSPASARDLATWSGFTLGDARQALADAADRTGGRIAPLASDATGDTGGAGATGGADELWHDASVSAAWAARPPDAATSDDDPSRVDLLQAYDEYIMGYATPRPHLQPDGIDAAIIAEFPLHAMMVGGVMCGRWAPTVQGRRATVRLVPWRHMSPAEARSRDVAIAQVEAFLGVPVEFVHDET</sequence>
<dbReference type="Proteomes" id="UP000324678">
    <property type="component" value="Chromosome"/>
</dbReference>